<dbReference type="InterPro" id="IPR000433">
    <property type="entry name" value="Znf_ZZ"/>
</dbReference>
<dbReference type="SUPFAM" id="SSF46689">
    <property type="entry name" value="Homeodomain-like"/>
    <property type="match status" value="2"/>
</dbReference>
<dbReference type="AlphaFoldDB" id="A0A979FQL2"/>
<evidence type="ECO:0000256" key="8">
    <source>
        <dbReference type="PROSITE-ProRule" id="PRU00228"/>
    </source>
</evidence>
<comment type="subcellular location">
    <subcellularLocation>
        <location evidence="1">Nucleus</location>
    </subcellularLocation>
</comment>
<dbReference type="PROSITE" id="PS01357">
    <property type="entry name" value="ZF_ZZ_1"/>
    <property type="match status" value="1"/>
</dbReference>
<dbReference type="GO" id="GO:0006338">
    <property type="term" value="P:chromatin remodeling"/>
    <property type="evidence" value="ECO:0007669"/>
    <property type="project" value="TreeGrafter"/>
</dbReference>
<feature type="domain" description="HTH myb-type" evidence="13">
    <location>
        <begin position="103"/>
        <end position="158"/>
    </location>
</feature>
<feature type="domain" description="SANT" evidence="12">
    <location>
        <begin position="111"/>
        <end position="158"/>
    </location>
</feature>
<dbReference type="CDD" id="cd00167">
    <property type="entry name" value="SANT"/>
    <property type="match status" value="1"/>
</dbReference>
<feature type="compositionally biased region" description="Basic residues" evidence="9">
    <location>
        <begin position="329"/>
        <end position="341"/>
    </location>
</feature>
<evidence type="ECO:0000259" key="10">
    <source>
        <dbReference type="PROSITE" id="PS50090"/>
    </source>
</evidence>
<dbReference type="InterPro" id="IPR017930">
    <property type="entry name" value="Myb_dom"/>
</dbReference>
<evidence type="ECO:0000256" key="4">
    <source>
        <dbReference type="ARBA" id="ARBA00022833"/>
    </source>
</evidence>
<organism evidence="14 15">
    <name type="scientific">Hyalella azteca</name>
    <name type="common">Amphipod</name>
    <dbReference type="NCBI Taxonomy" id="294128"/>
    <lineage>
        <taxon>Eukaryota</taxon>
        <taxon>Metazoa</taxon>
        <taxon>Ecdysozoa</taxon>
        <taxon>Arthropoda</taxon>
        <taxon>Crustacea</taxon>
        <taxon>Multicrustacea</taxon>
        <taxon>Malacostraca</taxon>
        <taxon>Eumalacostraca</taxon>
        <taxon>Peracarida</taxon>
        <taxon>Amphipoda</taxon>
        <taxon>Senticaudata</taxon>
        <taxon>Talitrida</taxon>
        <taxon>Talitroidea</taxon>
        <taxon>Hyalellidae</taxon>
        <taxon>Hyalella</taxon>
    </lineage>
</organism>
<evidence type="ECO:0000256" key="9">
    <source>
        <dbReference type="SAM" id="MobiDB-lite"/>
    </source>
</evidence>
<dbReference type="InterPro" id="IPR036388">
    <property type="entry name" value="WH-like_DNA-bd_sf"/>
</dbReference>
<reference evidence="15" key="1">
    <citation type="submission" date="2025-08" db="UniProtKB">
        <authorList>
            <consortium name="RefSeq"/>
        </authorList>
    </citation>
    <scope>IDENTIFICATION</scope>
    <source>
        <tissue evidence="15">Whole organism</tissue>
    </source>
</reference>
<evidence type="ECO:0000256" key="6">
    <source>
        <dbReference type="ARBA" id="ARBA00023163"/>
    </source>
</evidence>
<feature type="domain" description="ZZ-type" evidence="11">
    <location>
        <begin position="5"/>
        <end position="60"/>
    </location>
</feature>
<keyword evidence="7" id="KW-0539">Nucleus</keyword>
<evidence type="ECO:0000256" key="5">
    <source>
        <dbReference type="ARBA" id="ARBA00023015"/>
    </source>
</evidence>
<dbReference type="GO" id="GO:0005634">
    <property type="term" value="C:nucleus"/>
    <property type="evidence" value="ECO:0007669"/>
    <property type="project" value="UniProtKB-SubCell"/>
</dbReference>
<dbReference type="FunFam" id="3.30.60.90:FF:000008">
    <property type="entry name" value="Transcriptional adapter 2"/>
    <property type="match status" value="1"/>
</dbReference>
<keyword evidence="4" id="KW-0862">Zinc</keyword>
<keyword evidence="2" id="KW-0479">Metal-binding</keyword>
<dbReference type="Pfam" id="PF00249">
    <property type="entry name" value="Myb_DNA-binding"/>
    <property type="match status" value="1"/>
</dbReference>
<evidence type="ECO:0000256" key="2">
    <source>
        <dbReference type="ARBA" id="ARBA00022723"/>
    </source>
</evidence>
<dbReference type="SUPFAM" id="SSF57850">
    <property type="entry name" value="RING/U-box"/>
    <property type="match status" value="1"/>
</dbReference>
<feature type="domain" description="Myb-like" evidence="10">
    <location>
        <begin position="103"/>
        <end position="150"/>
    </location>
</feature>
<feature type="compositionally biased region" description="Basic and acidic residues" evidence="9">
    <location>
        <begin position="359"/>
        <end position="374"/>
    </location>
</feature>
<dbReference type="InterPro" id="IPR041983">
    <property type="entry name" value="ADA2-like_ZZ"/>
</dbReference>
<dbReference type="Gene3D" id="1.10.10.10">
    <property type="entry name" value="Winged helix-like DNA-binding domain superfamily/Winged helix DNA-binding domain"/>
    <property type="match status" value="1"/>
</dbReference>
<proteinExistence type="predicted"/>
<evidence type="ECO:0000259" key="11">
    <source>
        <dbReference type="PROSITE" id="PS50135"/>
    </source>
</evidence>
<dbReference type="PROSITE" id="PS50090">
    <property type="entry name" value="MYB_LIKE"/>
    <property type="match status" value="1"/>
</dbReference>
<keyword evidence="14" id="KW-1185">Reference proteome</keyword>
<dbReference type="Gene3D" id="1.10.10.60">
    <property type="entry name" value="Homeodomain-like"/>
    <property type="match status" value="1"/>
</dbReference>
<dbReference type="InterPro" id="IPR017884">
    <property type="entry name" value="SANT_dom"/>
</dbReference>
<dbReference type="PANTHER" id="PTHR12374:SF63">
    <property type="entry name" value="TRANSCRIPTIONAL ADAPTER 2-BETA"/>
    <property type="match status" value="1"/>
</dbReference>
<dbReference type="InterPro" id="IPR043145">
    <property type="entry name" value="Znf_ZZ_sf"/>
</dbReference>
<dbReference type="OrthoDB" id="270417at2759"/>
<evidence type="ECO:0000256" key="3">
    <source>
        <dbReference type="ARBA" id="ARBA00022771"/>
    </source>
</evidence>
<gene>
    <name evidence="15" type="primary">LOC108666693</name>
</gene>
<dbReference type="CDD" id="cd02335">
    <property type="entry name" value="ZZ_ADA2"/>
    <property type="match status" value="1"/>
</dbReference>
<dbReference type="GO" id="GO:0008270">
    <property type="term" value="F:zinc ion binding"/>
    <property type="evidence" value="ECO:0007669"/>
    <property type="project" value="UniProtKB-KW"/>
</dbReference>
<evidence type="ECO:0000256" key="7">
    <source>
        <dbReference type="ARBA" id="ARBA00023242"/>
    </source>
</evidence>
<dbReference type="SMART" id="SM00717">
    <property type="entry name" value="SANT"/>
    <property type="match status" value="1"/>
</dbReference>
<dbReference type="Pfam" id="PF25299">
    <property type="entry name" value="ZZ_ADA2"/>
    <property type="match status" value="1"/>
</dbReference>
<name>A0A979FQL2_HYAAZ</name>
<dbReference type="PANTHER" id="PTHR12374">
    <property type="entry name" value="TRANSCRIPTIONAL ADAPTOR 2 ADA2 -RELATED"/>
    <property type="match status" value="1"/>
</dbReference>
<keyword evidence="3 8" id="KW-0863">Zinc-finger</keyword>
<dbReference type="InterPro" id="IPR001005">
    <property type="entry name" value="SANT/Myb"/>
</dbReference>
<dbReference type="Gene3D" id="3.30.60.90">
    <property type="match status" value="1"/>
</dbReference>
<accession>A0A979FQL2</accession>
<sequence>MADTFARYHCNYCEDNIIGLRIKCVECEDFDLCLQCFSSGAEIGKHRAGHDYQFMPGMFHQDTGQYSLFSSSAGAATGTCTAGAATGTCNNGSGGAPSLPPAAPPTNKRIWTAREEVRLLDAIEQYGYGNWEDISRHIETKTAEEARLKYIGCYIDGSIGRATWGPAMQRRQLPVEHNLNGGWWCCGGDEWDNDAECAVAPLFLHPTDDEDADIALKLAQVDMYLRSLRERSRRKRVVRDFQLIQLFFKREQDKQNQQPRKKNRDDREVMSDKLRGVSQFQTASEHHNLVSSLLREKQLRTRIKELNRYRRNGIRHVEECYEYDTARARRDKRRETRRKHGSQPQTPTPNPAPATPATRENEERNPKSSDERRCTAAATGDGRWLSGSCSDNSNNNNSQKNDVADTLPQLSSLPGHHLLSQHERKLCASLSMKPSQYISYKALVLKESFECRHGVDTRAATSNSGGGTGLGRQLWCPPGLDSSGQTALHNFFSSAGWITSEG</sequence>
<protein>
    <submittedName>
        <fullName evidence="15">Transcriptional adapter 2-beta-like</fullName>
    </submittedName>
</protein>
<dbReference type="GO" id="GO:0070461">
    <property type="term" value="C:SAGA-type complex"/>
    <property type="evidence" value="ECO:0007669"/>
    <property type="project" value="UniProtKB-ARBA"/>
</dbReference>
<keyword evidence="5" id="KW-0805">Transcription regulation</keyword>
<feature type="compositionally biased region" description="Low complexity" evidence="9">
    <location>
        <begin position="386"/>
        <end position="398"/>
    </location>
</feature>
<dbReference type="GO" id="GO:0006357">
    <property type="term" value="P:regulation of transcription by RNA polymerase II"/>
    <property type="evidence" value="ECO:0007669"/>
    <property type="project" value="TreeGrafter"/>
</dbReference>
<dbReference type="GO" id="GO:0003682">
    <property type="term" value="F:chromatin binding"/>
    <property type="evidence" value="ECO:0007669"/>
    <property type="project" value="TreeGrafter"/>
</dbReference>
<dbReference type="GeneID" id="108666693"/>
<dbReference type="SMART" id="SM00291">
    <property type="entry name" value="ZnF_ZZ"/>
    <property type="match status" value="1"/>
</dbReference>
<keyword evidence="6" id="KW-0804">Transcription</keyword>
<evidence type="ECO:0000259" key="12">
    <source>
        <dbReference type="PROSITE" id="PS51293"/>
    </source>
</evidence>
<dbReference type="PROSITE" id="PS51293">
    <property type="entry name" value="SANT"/>
    <property type="match status" value="1"/>
</dbReference>
<dbReference type="KEGG" id="hazt:108666693"/>
<dbReference type="RefSeq" id="XP_047738434.1">
    <property type="nucleotide sequence ID" value="XM_047882478.1"/>
</dbReference>
<dbReference type="InterPro" id="IPR055141">
    <property type="entry name" value="TADA2A_B-like_dom"/>
</dbReference>
<dbReference type="PROSITE" id="PS50135">
    <property type="entry name" value="ZF_ZZ_2"/>
    <property type="match status" value="1"/>
</dbReference>
<feature type="region of interest" description="Disordered" evidence="9">
    <location>
        <begin position="327"/>
        <end position="409"/>
    </location>
</feature>
<dbReference type="Pfam" id="PF22941">
    <property type="entry name" value="TADA2A-like_3rd"/>
    <property type="match status" value="1"/>
</dbReference>
<dbReference type="InterPro" id="IPR009057">
    <property type="entry name" value="Homeodomain-like_sf"/>
</dbReference>
<dbReference type="Proteomes" id="UP000694843">
    <property type="component" value="Unplaced"/>
</dbReference>
<dbReference type="GO" id="GO:0003713">
    <property type="term" value="F:transcription coactivator activity"/>
    <property type="evidence" value="ECO:0007669"/>
    <property type="project" value="TreeGrafter"/>
</dbReference>
<evidence type="ECO:0000313" key="14">
    <source>
        <dbReference type="Proteomes" id="UP000694843"/>
    </source>
</evidence>
<dbReference type="OMA" id="ISPACYI"/>
<dbReference type="PROSITE" id="PS51294">
    <property type="entry name" value="HTH_MYB"/>
    <property type="match status" value="1"/>
</dbReference>
<evidence type="ECO:0000313" key="15">
    <source>
        <dbReference type="RefSeq" id="XP_047738434.1"/>
    </source>
</evidence>
<evidence type="ECO:0000259" key="13">
    <source>
        <dbReference type="PROSITE" id="PS51294"/>
    </source>
</evidence>
<evidence type="ECO:0000256" key="1">
    <source>
        <dbReference type="ARBA" id="ARBA00004123"/>
    </source>
</evidence>